<feature type="region of interest" description="Disordered" evidence="1">
    <location>
        <begin position="66"/>
        <end position="138"/>
    </location>
</feature>
<dbReference type="AlphaFoldDB" id="A0A9D1CQN1"/>
<comment type="caution">
    <text evidence="2">The sequence shown here is derived from an EMBL/GenBank/DDBJ whole genome shotgun (WGS) entry which is preliminary data.</text>
</comment>
<dbReference type="Proteomes" id="UP000886887">
    <property type="component" value="Unassembled WGS sequence"/>
</dbReference>
<gene>
    <name evidence="2" type="ORF">IAB73_07750</name>
</gene>
<reference evidence="2" key="1">
    <citation type="submission" date="2020-10" db="EMBL/GenBank/DDBJ databases">
        <authorList>
            <person name="Gilroy R."/>
        </authorList>
    </citation>
    <scope>NUCLEOTIDE SEQUENCE</scope>
    <source>
        <strain evidence="2">ChiSxjej2B14-6234</strain>
    </source>
</reference>
<proteinExistence type="predicted"/>
<evidence type="ECO:0000313" key="2">
    <source>
        <dbReference type="EMBL" id="HIQ72081.1"/>
    </source>
</evidence>
<feature type="compositionally biased region" description="Acidic residues" evidence="1">
    <location>
        <begin position="117"/>
        <end position="138"/>
    </location>
</feature>
<feature type="compositionally biased region" description="Basic and acidic residues" evidence="1">
    <location>
        <begin position="103"/>
        <end position="116"/>
    </location>
</feature>
<organism evidence="2 3">
    <name type="scientific">Candidatus Onthenecus intestinigallinarum</name>
    <dbReference type="NCBI Taxonomy" id="2840875"/>
    <lineage>
        <taxon>Bacteria</taxon>
        <taxon>Bacillati</taxon>
        <taxon>Bacillota</taxon>
        <taxon>Clostridia</taxon>
        <taxon>Eubacteriales</taxon>
        <taxon>Candidatus Onthenecus</taxon>
    </lineage>
</organism>
<evidence type="ECO:0000313" key="3">
    <source>
        <dbReference type="Proteomes" id="UP000886887"/>
    </source>
</evidence>
<protein>
    <submittedName>
        <fullName evidence="2">Uncharacterized protein</fullName>
    </submittedName>
</protein>
<sequence>MGFIKCPRCELNYIQEGEQYCSVCKREMKGEMKDDPFELCSVCNENPALPGKDMCLFCLKEMGKNPDRTPDVEDGEDASAGAELELEGVSMMDEITPDLSADIPERELGEIDRELSLEETAEEEEENARREEDDEEQM</sequence>
<dbReference type="EMBL" id="DVFJ01000028">
    <property type="protein sequence ID" value="HIQ72081.1"/>
    <property type="molecule type" value="Genomic_DNA"/>
</dbReference>
<reference evidence="2" key="2">
    <citation type="journal article" date="2021" name="PeerJ">
        <title>Extensive microbial diversity within the chicken gut microbiome revealed by metagenomics and culture.</title>
        <authorList>
            <person name="Gilroy R."/>
            <person name="Ravi A."/>
            <person name="Getino M."/>
            <person name="Pursley I."/>
            <person name="Horton D.L."/>
            <person name="Alikhan N.F."/>
            <person name="Baker D."/>
            <person name="Gharbi K."/>
            <person name="Hall N."/>
            <person name="Watson M."/>
            <person name="Adriaenssens E.M."/>
            <person name="Foster-Nyarko E."/>
            <person name="Jarju S."/>
            <person name="Secka A."/>
            <person name="Antonio M."/>
            <person name="Oren A."/>
            <person name="Chaudhuri R.R."/>
            <person name="La Ragione R."/>
            <person name="Hildebrand F."/>
            <person name="Pallen M.J."/>
        </authorList>
    </citation>
    <scope>NUCLEOTIDE SEQUENCE</scope>
    <source>
        <strain evidence="2">ChiSxjej2B14-6234</strain>
    </source>
</reference>
<accession>A0A9D1CQN1</accession>
<evidence type="ECO:0000256" key="1">
    <source>
        <dbReference type="SAM" id="MobiDB-lite"/>
    </source>
</evidence>
<name>A0A9D1CQN1_9FIRM</name>